<dbReference type="AlphaFoldDB" id="A0ABC8IUH4"/>
<evidence type="ECO:0000313" key="3">
    <source>
        <dbReference type="Proteomes" id="UP001642260"/>
    </source>
</evidence>
<dbReference type="EMBL" id="CAKOAT010055267">
    <property type="protein sequence ID" value="CAH8301383.1"/>
    <property type="molecule type" value="Genomic_DNA"/>
</dbReference>
<feature type="domain" description="FBD" evidence="1">
    <location>
        <begin position="163"/>
        <end position="233"/>
    </location>
</feature>
<keyword evidence="3" id="KW-1185">Reference proteome</keyword>
<sequence length="233" mass="26570">MGPPVYFKPVRPAGSEPILTSLPSSCEEIREGEAHGFVIDAPSLEYLKIVDHWKGCCVIENNMNKIVKASVVIMRPNPEQLMCSLTSAKRLVLCLETSMTLCHVGSVFHYLKHLQMCICETEWLNLLMPMLNNSPNLRYLKLYLRCIKSELRPIWREPSSVPGCLLTSLETLEWEKYEGKEEEKEVVAFLLKNGLCLNKVIIKPISTSRKKKKMLKELAFLPRSSPTCRIVYG</sequence>
<organism evidence="2 3">
    <name type="scientific">Eruca vesicaria subsp. sativa</name>
    <name type="common">Garden rocket</name>
    <name type="synonym">Eruca sativa</name>
    <dbReference type="NCBI Taxonomy" id="29727"/>
    <lineage>
        <taxon>Eukaryota</taxon>
        <taxon>Viridiplantae</taxon>
        <taxon>Streptophyta</taxon>
        <taxon>Embryophyta</taxon>
        <taxon>Tracheophyta</taxon>
        <taxon>Spermatophyta</taxon>
        <taxon>Magnoliopsida</taxon>
        <taxon>eudicotyledons</taxon>
        <taxon>Gunneridae</taxon>
        <taxon>Pentapetalae</taxon>
        <taxon>rosids</taxon>
        <taxon>malvids</taxon>
        <taxon>Brassicales</taxon>
        <taxon>Brassicaceae</taxon>
        <taxon>Brassiceae</taxon>
        <taxon>Eruca</taxon>
    </lineage>
</organism>
<name>A0ABC8IUH4_ERUVS</name>
<dbReference type="SMART" id="SM00579">
    <property type="entry name" value="FBD"/>
    <property type="match status" value="1"/>
</dbReference>
<gene>
    <name evidence="2" type="ORF">ERUC_LOCUS2967</name>
</gene>
<reference evidence="2 3" key="1">
    <citation type="submission" date="2022-03" db="EMBL/GenBank/DDBJ databases">
        <authorList>
            <person name="Macdonald S."/>
            <person name="Ahmed S."/>
            <person name="Newling K."/>
        </authorList>
    </citation>
    <scope>NUCLEOTIDE SEQUENCE [LARGE SCALE GENOMIC DNA]</scope>
</reference>
<protein>
    <recommendedName>
        <fullName evidence="1">FBD domain-containing protein</fullName>
    </recommendedName>
</protein>
<dbReference type="PANTHER" id="PTHR31900">
    <property type="entry name" value="F-BOX/RNI SUPERFAMILY PROTEIN-RELATED"/>
    <property type="match status" value="1"/>
</dbReference>
<evidence type="ECO:0000259" key="1">
    <source>
        <dbReference type="SMART" id="SM00579"/>
    </source>
</evidence>
<dbReference type="PANTHER" id="PTHR31900:SF29">
    <property type="entry name" value="FBD-LIKE DOMAIN FAMILY PROTEIN"/>
    <property type="match status" value="1"/>
</dbReference>
<proteinExistence type="predicted"/>
<comment type="caution">
    <text evidence="2">The sequence shown here is derived from an EMBL/GenBank/DDBJ whole genome shotgun (WGS) entry which is preliminary data.</text>
</comment>
<dbReference type="Pfam" id="PF08387">
    <property type="entry name" value="FBD"/>
    <property type="match status" value="1"/>
</dbReference>
<dbReference type="InterPro" id="IPR006566">
    <property type="entry name" value="FBD"/>
</dbReference>
<dbReference type="InterPro" id="IPR050232">
    <property type="entry name" value="FBL13/AtMIF1-like"/>
</dbReference>
<dbReference type="Proteomes" id="UP001642260">
    <property type="component" value="Unassembled WGS sequence"/>
</dbReference>
<evidence type="ECO:0000313" key="2">
    <source>
        <dbReference type="EMBL" id="CAH8301383.1"/>
    </source>
</evidence>
<accession>A0ABC8IUH4</accession>